<dbReference type="SUPFAM" id="SSF52540">
    <property type="entry name" value="P-loop containing nucleoside triphosphate hydrolases"/>
    <property type="match status" value="1"/>
</dbReference>
<comment type="caution">
    <text evidence="5">The sequence shown here is derived from an EMBL/GenBank/DDBJ whole genome shotgun (WGS) entry which is preliminary data.</text>
</comment>
<dbReference type="PROSITE" id="PS00662">
    <property type="entry name" value="T2SP_E"/>
    <property type="match status" value="1"/>
</dbReference>
<dbReference type="Proteomes" id="UP000885792">
    <property type="component" value="Unassembled WGS sequence"/>
</dbReference>
<name>A0A7C5QHI7_AQUAO</name>
<evidence type="ECO:0000313" key="5">
    <source>
        <dbReference type="EMBL" id="HHJ63642.1"/>
    </source>
</evidence>
<accession>A0A7C5QHI7</accession>
<gene>
    <name evidence="5" type="ORF">ENJ61_01915</name>
</gene>
<protein>
    <submittedName>
        <fullName evidence="5">Type II/IV secretion system protein</fullName>
    </submittedName>
</protein>
<dbReference type="PANTHER" id="PTHR30258:SF1">
    <property type="entry name" value="PROTEIN TRANSPORT PROTEIN HOFB HOMOLOG"/>
    <property type="match status" value="1"/>
</dbReference>
<evidence type="ECO:0000256" key="3">
    <source>
        <dbReference type="ARBA" id="ARBA00022840"/>
    </source>
</evidence>
<dbReference type="SUPFAM" id="SSF160246">
    <property type="entry name" value="EspE N-terminal domain-like"/>
    <property type="match status" value="1"/>
</dbReference>
<feature type="non-terminal residue" evidence="5">
    <location>
        <position position="554"/>
    </location>
</feature>
<dbReference type="Pfam" id="PF05157">
    <property type="entry name" value="MshEN"/>
    <property type="match status" value="1"/>
</dbReference>
<dbReference type="InterPro" id="IPR027417">
    <property type="entry name" value="P-loop_NTPase"/>
</dbReference>
<proteinExistence type="inferred from homology"/>
<evidence type="ECO:0000256" key="1">
    <source>
        <dbReference type="ARBA" id="ARBA00006611"/>
    </source>
</evidence>
<keyword evidence="2" id="KW-0547">Nucleotide-binding</keyword>
<dbReference type="GO" id="GO:0016887">
    <property type="term" value="F:ATP hydrolysis activity"/>
    <property type="evidence" value="ECO:0007669"/>
    <property type="project" value="TreeGrafter"/>
</dbReference>
<dbReference type="InterPro" id="IPR007831">
    <property type="entry name" value="T2SS_GspE_N"/>
</dbReference>
<dbReference type="GO" id="GO:0005524">
    <property type="term" value="F:ATP binding"/>
    <property type="evidence" value="ECO:0007669"/>
    <property type="project" value="UniProtKB-KW"/>
</dbReference>
<organism evidence="5">
    <name type="scientific">Aquifex aeolicus</name>
    <dbReference type="NCBI Taxonomy" id="63363"/>
    <lineage>
        <taxon>Bacteria</taxon>
        <taxon>Pseudomonadati</taxon>
        <taxon>Aquificota</taxon>
        <taxon>Aquificia</taxon>
        <taxon>Aquificales</taxon>
        <taxon>Aquificaceae</taxon>
        <taxon>Aquifex</taxon>
    </lineage>
</organism>
<sequence>MEHEKILNLLIKAGFLREEDARKVLKEKKEDEDIFQTLLRLNILSEKDIMSFFQNILPQKIWKGDINDLEVPSHILNAIPQEFMRKYKVVPVKYDKGKLHVLMLNPLNQSLINELRFYTKASSIIPYVAPLTTIERVIDKQFPKLGDVLSQIEDTEVEIEREEEDVPIEQLMHATEEAPIVKLANGLIYEAVSMGASDIHIEPFEKRVLVRYRVDGVLRIYHQLPLNVRDSLVARYKIMSNLDIAEKRKPQDGRIRIKIEKKKIDLRVSTVPTVYGEKVVMRIQEAEKYLNVKLEDLGFEPDDLEKFRNAIWKPWGMILVTGPTGSGKTTTLYSALMERNQPDVNIMTAEDPVEVAIPGINQVQVNERIGLTFSNVLRAFLRQDPDIILVGEIRDQETGDIAIRASLTGHLVFSTLHTNDAPTTVTRLTDMGIEPFLVGSSLILVVAQRLIRKLCPSCKKPYDIPKEALLRLGLISSPEEEVVIYRASEKGCSSCNGAGYKGRTAVHEIMEIDEDLRKLIIKGGTADDIRDLAIQKGMRTLYQSGLLKVKKGIT</sequence>
<dbReference type="CDD" id="cd01129">
    <property type="entry name" value="PulE-GspE-like"/>
    <property type="match status" value="1"/>
</dbReference>
<dbReference type="Pfam" id="PF00437">
    <property type="entry name" value="T2SSE"/>
    <property type="match status" value="1"/>
</dbReference>
<comment type="similarity">
    <text evidence="1">Belongs to the GSP E family.</text>
</comment>
<feature type="domain" description="Bacterial type II secretion system protein E" evidence="4">
    <location>
        <begin position="381"/>
        <end position="395"/>
    </location>
</feature>
<dbReference type="AlphaFoldDB" id="A0A7C5QHI7"/>
<dbReference type="Gene3D" id="3.30.300.160">
    <property type="entry name" value="Type II secretion system, protein E, N-terminal domain"/>
    <property type="match status" value="1"/>
</dbReference>
<dbReference type="FunFam" id="3.40.50.300:FF:000398">
    <property type="entry name" value="Type IV pilus assembly ATPase PilB"/>
    <property type="match status" value="1"/>
</dbReference>
<dbReference type="InterPro" id="IPR001482">
    <property type="entry name" value="T2SS/T4SS_dom"/>
</dbReference>
<dbReference type="Gene3D" id="3.40.50.300">
    <property type="entry name" value="P-loop containing nucleotide triphosphate hydrolases"/>
    <property type="match status" value="1"/>
</dbReference>
<evidence type="ECO:0000259" key="4">
    <source>
        <dbReference type="PROSITE" id="PS00662"/>
    </source>
</evidence>
<dbReference type="FunFam" id="3.30.450.90:FF:000001">
    <property type="entry name" value="Type II secretion system ATPase GspE"/>
    <property type="match status" value="1"/>
</dbReference>
<evidence type="ECO:0000256" key="2">
    <source>
        <dbReference type="ARBA" id="ARBA00022741"/>
    </source>
</evidence>
<dbReference type="GO" id="GO:0005886">
    <property type="term" value="C:plasma membrane"/>
    <property type="evidence" value="ECO:0007669"/>
    <property type="project" value="TreeGrafter"/>
</dbReference>
<dbReference type="PANTHER" id="PTHR30258">
    <property type="entry name" value="TYPE II SECRETION SYSTEM PROTEIN GSPE-RELATED"/>
    <property type="match status" value="1"/>
</dbReference>
<dbReference type="Gene3D" id="3.30.450.90">
    <property type="match status" value="1"/>
</dbReference>
<keyword evidence="3" id="KW-0067">ATP-binding</keyword>
<dbReference type="InterPro" id="IPR037257">
    <property type="entry name" value="T2SS_E_N_sf"/>
</dbReference>
<reference evidence="5" key="1">
    <citation type="journal article" date="2020" name="mSystems">
        <title>Genome- and Community-Level Interaction Insights into Carbon Utilization and Element Cycling Functions of Hydrothermarchaeota in Hydrothermal Sediment.</title>
        <authorList>
            <person name="Zhou Z."/>
            <person name="Liu Y."/>
            <person name="Xu W."/>
            <person name="Pan J."/>
            <person name="Luo Z.H."/>
            <person name="Li M."/>
        </authorList>
    </citation>
    <scope>NUCLEOTIDE SEQUENCE [LARGE SCALE GENOMIC DNA]</scope>
    <source>
        <strain evidence="5">HyVt-501</strain>
    </source>
</reference>
<dbReference type="EMBL" id="DRNB01000067">
    <property type="protein sequence ID" value="HHJ63642.1"/>
    <property type="molecule type" value="Genomic_DNA"/>
</dbReference>